<evidence type="ECO:0000313" key="2">
    <source>
        <dbReference type="EMBL" id="KAF2145078.1"/>
    </source>
</evidence>
<organism evidence="2 3">
    <name type="scientific">Aplosporella prunicola CBS 121167</name>
    <dbReference type="NCBI Taxonomy" id="1176127"/>
    <lineage>
        <taxon>Eukaryota</taxon>
        <taxon>Fungi</taxon>
        <taxon>Dikarya</taxon>
        <taxon>Ascomycota</taxon>
        <taxon>Pezizomycotina</taxon>
        <taxon>Dothideomycetes</taxon>
        <taxon>Dothideomycetes incertae sedis</taxon>
        <taxon>Botryosphaeriales</taxon>
        <taxon>Aplosporellaceae</taxon>
        <taxon>Aplosporella</taxon>
    </lineage>
</organism>
<dbReference type="AlphaFoldDB" id="A0A6A6BN13"/>
<proteinExistence type="predicted"/>
<feature type="transmembrane region" description="Helical" evidence="1">
    <location>
        <begin position="22"/>
        <end position="44"/>
    </location>
</feature>
<dbReference type="RefSeq" id="XP_033400790.1">
    <property type="nucleotide sequence ID" value="XM_033535322.1"/>
</dbReference>
<evidence type="ECO:0000256" key="1">
    <source>
        <dbReference type="SAM" id="Phobius"/>
    </source>
</evidence>
<dbReference type="GeneID" id="54292816"/>
<dbReference type="Proteomes" id="UP000799438">
    <property type="component" value="Unassembled WGS sequence"/>
</dbReference>
<protein>
    <recommendedName>
        <fullName evidence="4">Transmembrane protein</fullName>
    </recommendedName>
</protein>
<reference evidence="2" key="1">
    <citation type="journal article" date="2020" name="Stud. Mycol.">
        <title>101 Dothideomycetes genomes: a test case for predicting lifestyles and emergence of pathogens.</title>
        <authorList>
            <person name="Haridas S."/>
            <person name="Albert R."/>
            <person name="Binder M."/>
            <person name="Bloem J."/>
            <person name="Labutti K."/>
            <person name="Salamov A."/>
            <person name="Andreopoulos B."/>
            <person name="Baker S."/>
            <person name="Barry K."/>
            <person name="Bills G."/>
            <person name="Bluhm B."/>
            <person name="Cannon C."/>
            <person name="Castanera R."/>
            <person name="Culley D."/>
            <person name="Daum C."/>
            <person name="Ezra D."/>
            <person name="Gonzalez J."/>
            <person name="Henrissat B."/>
            <person name="Kuo A."/>
            <person name="Liang C."/>
            <person name="Lipzen A."/>
            <person name="Lutzoni F."/>
            <person name="Magnuson J."/>
            <person name="Mondo S."/>
            <person name="Nolan M."/>
            <person name="Ohm R."/>
            <person name="Pangilinan J."/>
            <person name="Park H.-J."/>
            <person name="Ramirez L."/>
            <person name="Alfaro M."/>
            <person name="Sun H."/>
            <person name="Tritt A."/>
            <person name="Yoshinaga Y."/>
            <person name="Zwiers L.-H."/>
            <person name="Turgeon B."/>
            <person name="Goodwin S."/>
            <person name="Spatafora J."/>
            <person name="Crous P."/>
            <person name="Grigoriev I."/>
        </authorList>
    </citation>
    <scope>NUCLEOTIDE SEQUENCE</scope>
    <source>
        <strain evidence="2">CBS 121167</strain>
    </source>
</reference>
<evidence type="ECO:0000313" key="3">
    <source>
        <dbReference type="Proteomes" id="UP000799438"/>
    </source>
</evidence>
<sequence>MTGVDWTGGDSSFLHFFQFEDLFSISHLILFSFSFLLFASSYSCSGTTNKGKERFGRERCGVASLLYTLLLLLYSFFCFLLFSSAFASDECSISSKSRAPLSHDEHTNERKNGRDERMVRLDNGGVVGWHCRCS</sequence>
<name>A0A6A6BN13_9PEZI</name>
<accession>A0A6A6BN13</accession>
<dbReference type="EMBL" id="ML995478">
    <property type="protein sequence ID" value="KAF2145078.1"/>
    <property type="molecule type" value="Genomic_DNA"/>
</dbReference>
<evidence type="ECO:0008006" key="4">
    <source>
        <dbReference type="Google" id="ProtNLM"/>
    </source>
</evidence>
<keyword evidence="1" id="KW-0472">Membrane</keyword>
<keyword evidence="1" id="KW-0812">Transmembrane</keyword>
<keyword evidence="3" id="KW-1185">Reference proteome</keyword>
<feature type="transmembrane region" description="Helical" evidence="1">
    <location>
        <begin position="65"/>
        <end position="87"/>
    </location>
</feature>
<gene>
    <name evidence="2" type="ORF">K452DRAFT_134356</name>
</gene>
<keyword evidence="1" id="KW-1133">Transmembrane helix</keyword>